<evidence type="ECO:0000256" key="11">
    <source>
        <dbReference type="ARBA" id="ARBA00023310"/>
    </source>
</evidence>
<keyword evidence="9 15" id="KW-0406">Ion transport</keyword>
<keyword evidence="7 15" id="KW-0375">Hydrogen ion transport</keyword>
<dbReference type="AlphaFoldDB" id="A0A512IKF9"/>
<dbReference type="GO" id="GO:0046961">
    <property type="term" value="F:proton-transporting ATPase activity, rotational mechanism"/>
    <property type="evidence" value="ECO:0007669"/>
    <property type="project" value="TreeGrafter"/>
</dbReference>
<feature type="coiled-coil region" evidence="17">
    <location>
        <begin position="40"/>
        <end position="81"/>
    </location>
</feature>
<evidence type="ECO:0000256" key="7">
    <source>
        <dbReference type="ARBA" id="ARBA00022781"/>
    </source>
</evidence>
<dbReference type="Proteomes" id="UP000321258">
    <property type="component" value="Unassembled WGS sequence"/>
</dbReference>
<comment type="subcellular location">
    <subcellularLocation>
        <location evidence="1">Cell inner membrane</location>
        <topology evidence="1">Single-pass membrane protein</topology>
    </subcellularLocation>
    <subcellularLocation>
        <location evidence="15">Cell membrane</location>
        <topology evidence="15">Single-pass membrane protein</topology>
    </subcellularLocation>
</comment>
<protein>
    <recommendedName>
        <fullName evidence="15">ATP synthase subunit b</fullName>
    </recommendedName>
    <alternativeName>
        <fullName evidence="15">ATP synthase F(0) sector subunit b</fullName>
    </alternativeName>
    <alternativeName>
        <fullName evidence="15">ATPase subunit I</fullName>
    </alternativeName>
    <alternativeName>
        <fullName evidence="15">F-type ATPase subunit b</fullName>
        <shortName evidence="15">F-ATPase subunit b</shortName>
    </alternativeName>
</protein>
<evidence type="ECO:0000313" key="19">
    <source>
        <dbReference type="Proteomes" id="UP000321258"/>
    </source>
</evidence>
<dbReference type="EMBL" id="BJZT01000005">
    <property type="protein sequence ID" value="GEO98189.1"/>
    <property type="molecule type" value="Genomic_DNA"/>
</dbReference>
<keyword evidence="10 15" id="KW-0472">Membrane</keyword>
<comment type="similarity">
    <text evidence="2 15 16">Belongs to the ATPase B chain family.</text>
</comment>
<comment type="caution">
    <text evidence="18">The sequence shown here is derived from an EMBL/GenBank/DDBJ whole genome shotgun (WGS) entry which is preliminary data.</text>
</comment>
<keyword evidence="19" id="KW-1185">Reference proteome</keyword>
<evidence type="ECO:0000256" key="12">
    <source>
        <dbReference type="ARBA" id="ARBA00025198"/>
    </source>
</evidence>
<dbReference type="PANTHER" id="PTHR33445:SF1">
    <property type="entry name" value="ATP SYNTHASE SUBUNIT B"/>
    <property type="match status" value="1"/>
</dbReference>
<dbReference type="CDD" id="cd06503">
    <property type="entry name" value="ATP-synt_Fo_b"/>
    <property type="match status" value="1"/>
</dbReference>
<comment type="function">
    <text evidence="13">Component of the F(0) channel, it forms part of the peripheral stalk, linking F(1) to F(0). The b'-subunit is a diverged and duplicated form of b found in plants and photosynthetic bacteria.</text>
</comment>
<dbReference type="InterPro" id="IPR050059">
    <property type="entry name" value="ATP_synthase_B_chain"/>
</dbReference>
<keyword evidence="6 15" id="KW-0812">Transmembrane</keyword>
<evidence type="ECO:0000256" key="14">
    <source>
        <dbReference type="ARBA" id="ARBA00025830"/>
    </source>
</evidence>
<dbReference type="Pfam" id="PF00430">
    <property type="entry name" value="ATP-synt_B"/>
    <property type="match status" value="1"/>
</dbReference>
<keyword evidence="4 15" id="KW-1003">Cell membrane</keyword>
<evidence type="ECO:0000256" key="5">
    <source>
        <dbReference type="ARBA" id="ARBA00022547"/>
    </source>
</evidence>
<evidence type="ECO:0000256" key="9">
    <source>
        <dbReference type="ARBA" id="ARBA00023065"/>
    </source>
</evidence>
<sequence>MTGMLMTAEFWVAVAFVIFGGIVWKVGGFGMMTKGLDGRAKRVRHELDEAKRLREEAAAVLADYKRRRTEAERDAERIVADAHEEAKRIDAEGHVRLEDYIARRTRSAEQKIAQAEAQAAAQVRAAAADAAVKVSETILRERLQGQTAQDLVKSSLGEVKTRLQA</sequence>
<organism evidence="18 19">
    <name type="scientific">Methylobacterium haplocladii</name>
    <dbReference type="NCBI Taxonomy" id="1176176"/>
    <lineage>
        <taxon>Bacteria</taxon>
        <taxon>Pseudomonadati</taxon>
        <taxon>Pseudomonadota</taxon>
        <taxon>Alphaproteobacteria</taxon>
        <taxon>Hyphomicrobiales</taxon>
        <taxon>Methylobacteriaceae</taxon>
        <taxon>Methylobacterium</taxon>
    </lineage>
</organism>
<evidence type="ECO:0000256" key="1">
    <source>
        <dbReference type="ARBA" id="ARBA00004377"/>
    </source>
</evidence>
<evidence type="ECO:0000256" key="17">
    <source>
        <dbReference type="SAM" id="Coils"/>
    </source>
</evidence>
<dbReference type="InterPro" id="IPR002146">
    <property type="entry name" value="ATP_synth_b/b'su_bac/chlpt"/>
</dbReference>
<evidence type="ECO:0000256" key="2">
    <source>
        <dbReference type="ARBA" id="ARBA00005513"/>
    </source>
</evidence>
<gene>
    <name evidence="18" type="primary">atpF1</name>
    <name evidence="15" type="synonym">atpF</name>
    <name evidence="18" type="ORF">MHA02_05770</name>
</gene>
<proteinExistence type="inferred from homology"/>
<evidence type="ECO:0000256" key="13">
    <source>
        <dbReference type="ARBA" id="ARBA00025614"/>
    </source>
</evidence>
<keyword evidence="5 15" id="KW-0138">CF(0)</keyword>
<reference evidence="18 19" key="1">
    <citation type="submission" date="2019-07" db="EMBL/GenBank/DDBJ databases">
        <title>Whole genome shotgun sequence of Methylobacterium haplocladii NBRC 107714.</title>
        <authorList>
            <person name="Hosoyama A."/>
            <person name="Uohara A."/>
            <person name="Ohji S."/>
            <person name="Ichikawa N."/>
        </authorList>
    </citation>
    <scope>NUCLEOTIDE SEQUENCE [LARGE SCALE GENOMIC DNA]</scope>
    <source>
        <strain evidence="18 19">NBRC 107714</strain>
    </source>
</reference>
<dbReference type="GO" id="GO:0046933">
    <property type="term" value="F:proton-transporting ATP synthase activity, rotational mechanism"/>
    <property type="evidence" value="ECO:0007669"/>
    <property type="project" value="UniProtKB-UniRule"/>
</dbReference>
<dbReference type="PANTHER" id="PTHR33445">
    <property type="entry name" value="ATP SYNTHASE SUBUNIT B', CHLOROPLASTIC"/>
    <property type="match status" value="1"/>
</dbReference>
<keyword evidence="11 15" id="KW-0066">ATP synthesis</keyword>
<comment type="subunit">
    <text evidence="14 15">F-type ATPases have 2 components, F(1) - the catalytic core - and F(0) - the membrane proton channel. F(1) has five subunits: alpha(3), beta(3), gamma(1), delta(1), epsilon(1). F(0) has three main subunits: a(1), b(2) and c(10-14). The alpha and beta chains form an alternating ring which encloses part of the gamma chain. F(1) is attached to F(0) by a central stalk formed by the gamma and epsilon chains, while a peripheral stalk is formed by the delta and b chains.</text>
</comment>
<comment type="function">
    <text evidence="12 15">F(1)F(0) ATP synthase produces ATP from ADP in the presence of a proton or sodium gradient. F-type ATPases consist of two structural domains, F(1) containing the extramembraneous catalytic core and F(0) containing the membrane proton channel, linked together by a central stalk and a peripheral stalk. During catalysis, ATP synthesis in the catalytic domain of F(1) is coupled via a rotary mechanism of the central stalk subunits to proton translocation.</text>
</comment>
<keyword evidence="3 15" id="KW-0813">Transport</keyword>
<evidence type="ECO:0000256" key="4">
    <source>
        <dbReference type="ARBA" id="ARBA00022475"/>
    </source>
</evidence>
<evidence type="ECO:0000256" key="3">
    <source>
        <dbReference type="ARBA" id="ARBA00022448"/>
    </source>
</evidence>
<accession>A0A512IKF9</accession>
<dbReference type="GO" id="GO:0005886">
    <property type="term" value="C:plasma membrane"/>
    <property type="evidence" value="ECO:0007669"/>
    <property type="project" value="UniProtKB-SubCell"/>
</dbReference>
<keyword evidence="17" id="KW-0175">Coiled coil</keyword>
<dbReference type="HAMAP" id="MF_01398">
    <property type="entry name" value="ATP_synth_b_bprime"/>
    <property type="match status" value="1"/>
</dbReference>
<evidence type="ECO:0000256" key="6">
    <source>
        <dbReference type="ARBA" id="ARBA00022692"/>
    </source>
</evidence>
<evidence type="ECO:0000256" key="10">
    <source>
        <dbReference type="ARBA" id="ARBA00023136"/>
    </source>
</evidence>
<keyword evidence="8 15" id="KW-1133">Transmembrane helix</keyword>
<evidence type="ECO:0000256" key="8">
    <source>
        <dbReference type="ARBA" id="ARBA00022989"/>
    </source>
</evidence>
<dbReference type="GO" id="GO:0045259">
    <property type="term" value="C:proton-transporting ATP synthase complex"/>
    <property type="evidence" value="ECO:0007669"/>
    <property type="project" value="UniProtKB-KW"/>
</dbReference>
<evidence type="ECO:0000256" key="16">
    <source>
        <dbReference type="RuleBase" id="RU003848"/>
    </source>
</evidence>
<name>A0A512IKF9_9HYPH</name>
<evidence type="ECO:0000313" key="18">
    <source>
        <dbReference type="EMBL" id="GEO98189.1"/>
    </source>
</evidence>
<feature type="transmembrane region" description="Helical" evidence="15">
    <location>
        <begin position="12"/>
        <end position="32"/>
    </location>
</feature>
<evidence type="ECO:0000256" key="15">
    <source>
        <dbReference type="HAMAP-Rule" id="MF_01398"/>
    </source>
</evidence>